<dbReference type="InterPro" id="IPR036420">
    <property type="entry name" value="BRCT_dom_sf"/>
</dbReference>
<dbReference type="AlphaFoldDB" id="A0A1J8Q3T4"/>
<dbReference type="Proteomes" id="UP000183567">
    <property type="component" value="Unassembled WGS sequence"/>
</dbReference>
<reference evidence="2 3" key="1">
    <citation type="submission" date="2016-03" db="EMBL/GenBank/DDBJ databases">
        <title>Comparative genomics of the ectomycorrhizal sister species Rhizopogon vinicolor and Rhizopogon vesiculosus (Basidiomycota: Boletales) reveals a divergence of the mating type B locus.</title>
        <authorList>
            <person name="Mujic A.B."/>
            <person name="Kuo A."/>
            <person name="Tritt A."/>
            <person name="Lipzen A."/>
            <person name="Chen C."/>
            <person name="Johnson J."/>
            <person name="Sharma A."/>
            <person name="Barry K."/>
            <person name="Grigoriev I.V."/>
            <person name="Spatafora J.W."/>
        </authorList>
    </citation>
    <scope>NUCLEOTIDE SEQUENCE [LARGE SCALE GENOMIC DNA]</scope>
    <source>
        <strain evidence="2 3">AM-OR11-056</strain>
    </source>
</reference>
<protein>
    <submittedName>
        <fullName evidence="2">Uncharacterized protein</fullName>
    </submittedName>
</protein>
<organism evidence="2 3">
    <name type="scientific">Rhizopogon vesiculosus</name>
    <dbReference type="NCBI Taxonomy" id="180088"/>
    <lineage>
        <taxon>Eukaryota</taxon>
        <taxon>Fungi</taxon>
        <taxon>Dikarya</taxon>
        <taxon>Basidiomycota</taxon>
        <taxon>Agaricomycotina</taxon>
        <taxon>Agaricomycetes</taxon>
        <taxon>Agaricomycetidae</taxon>
        <taxon>Boletales</taxon>
        <taxon>Suillineae</taxon>
        <taxon>Rhizopogonaceae</taxon>
        <taxon>Rhizopogon</taxon>
    </lineage>
</organism>
<dbReference type="STRING" id="180088.A0A1J8Q3T4"/>
<feature type="compositionally biased region" description="Polar residues" evidence="1">
    <location>
        <begin position="393"/>
        <end position="410"/>
    </location>
</feature>
<feature type="compositionally biased region" description="Basic and acidic residues" evidence="1">
    <location>
        <begin position="704"/>
        <end position="713"/>
    </location>
</feature>
<dbReference type="SUPFAM" id="SSF52113">
    <property type="entry name" value="BRCT domain"/>
    <property type="match status" value="1"/>
</dbReference>
<feature type="compositionally biased region" description="Low complexity" evidence="1">
    <location>
        <begin position="672"/>
        <end position="686"/>
    </location>
</feature>
<feature type="compositionally biased region" description="Basic and acidic residues" evidence="1">
    <location>
        <begin position="435"/>
        <end position="445"/>
    </location>
</feature>
<feature type="region of interest" description="Disordered" evidence="1">
    <location>
        <begin position="783"/>
        <end position="820"/>
    </location>
</feature>
<dbReference type="OrthoDB" id="3267102at2759"/>
<feature type="compositionally biased region" description="Pro residues" evidence="1">
    <location>
        <begin position="247"/>
        <end position="267"/>
    </location>
</feature>
<gene>
    <name evidence="2" type="ORF">AZE42_00146</name>
</gene>
<dbReference type="EMBL" id="LVVM01002679">
    <property type="protein sequence ID" value="OJA16270.1"/>
    <property type="molecule type" value="Genomic_DNA"/>
</dbReference>
<evidence type="ECO:0000313" key="2">
    <source>
        <dbReference type="EMBL" id="OJA16270.1"/>
    </source>
</evidence>
<feature type="region of interest" description="Disordered" evidence="1">
    <location>
        <begin position="378"/>
        <end position="456"/>
    </location>
</feature>
<comment type="caution">
    <text evidence="2">The sequence shown here is derived from an EMBL/GenBank/DDBJ whole genome shotgun (WGS) entry which is preliminary data.</text>
</comment>
<feature type="compositionally biased region" description="Polar residues" evidence="1">
    <location>
        <begin position="232"/>
        <end position="246"/>
    </location>
</feature>
<name>A0A1J8Q3T4_9AGAM</name>
<feature type="region of interest" description="Disordered" evidence="1">
    <location>
        <begin position="189"/>
        <end position="287"/>
    </location>
</feature>
<sequence>MEPPSEPLMDVLFASQSTSESQKILVHPDGTAYKIHLQVNGILQRPNLVRMLRKAGAHPSRPEDADIILVDSSQIDGKRLIRTWHHTPGKAVLEFQWLRRSIEARKPLLGDDDWAGAQTVDDGEAIIIDEIAADGEEAEVEQIVSKLVSRPQGDFPLIPSIRSPLPTPRVTPDESFAQRKINNVHSTLAADLPSMPNDPMSHKRQRQSPLVDIPQQQSKEHDAAQPTCIHAPNTSPPHQASNTPQPTSLPPQFIPAPPYNSQAPPPTQLAQSATSPPFPHVQFSQTPQFPQPQFSQLAQFPQQFSVPQQSYQFSQLPAQQPPPGQMPFVSQPMVMPTGLPFSNLSDQQNFSMLMTLMDVLRNKNGGEFMQAIQPSPMHPHLEAASSAPPPIQHEQTPDSTFYPPSSSSYKSRTRTPEAATSQRSEKKARRHARRPRPEKYSRSPSRELLPPSVQRKVNHEAIQPVMKTPANPLSKRSSKGKERAMIPHVFTSDEDVPAGSDDMLEAPLGLPSRKKAIAAKKNIGEVFLKDHGQPLSFFVQVDLQGRSGVVSNIKKHKGKITGSIADADYVILFTRSQTFQGLLSEAQACDKVPIQSLFVTDCIAENTLLDETDYALDTSVFVKQAKRGRPSGLFEFAQVETPLSIKKERKPKNPDTKNATPAETPVKKVTKKSAPTSSKKSAAPASQDAKSLRVRRSPTPPPPETRRSTKDGRFYFTQPELDYFGRYSQILLDEDPTMSTSALLQAIHKKMPHHSTASWQAQVSSKLKTQLTDIRKRANIAHRKGTVERVEKPAEEENGPSKKPRLAASPTAPTQSQEALEREDFEVICQYFANGGGDDDDDERVWAKLSQHRPCKSAKSWPEYYTAHQTEVYAHIEELIRSSS</sequence>
<evidence type="ECO:0000313" key="3">
    <source>
        <dbReference type="Proteomes" id="UP000183567"/>
    </source>
</evidence>
<accession>A0A1J8Q3T4</accession>
<keyword evidence="3" id="KW-1185">Reference proteome</keyword>
<feature type="region of interest" description="Disordered" evidence="1">
    <location>
        <begin position="644"/>
        <end position="714"/>
    </location>
</feature>
<proteinExistence type="predicted"/>
<evidence type="ECO:0000256" key="1">
    <source>
        <dbReference type="SAM" id="MobiDB-lite"/>
    </source>
</evidence>
<feature type="compositionally biased region" description="Basic and acidic residues" evidence="1">
    <location>
        <begin position="785"/>
        <end position="795"/>
    </location>
</feature>